<dbReference type="PANTHER" id="PTHR10201">
    <property type="entry name" value="MATRIX METALLOPROTEINASE"/>
    <property type="match status" value="1"/>
</dbReference>
<keyword evidence="7" id="KW-0862">Zinc</keyword>
<dbReference type="PANTHER" id="PTHR10201:SF291">
    <property type="entry name" value="MATRIX METALLOPROTEINASE 1, ISOFORM C-RELATED"/>
    <property type="match status" value="1"/>
</dbReference>
<dbReference type="AlphaFoldDB" id="A0AAU9WW59"/>
<dbReference type="GO" id="GO:0030198">
    <property type="term" value="P:extracellular matrix organization"/>
    <property type="evidence" value="ECO:0007669"/>
    <property type="project" value="TreeGrafter"/>
</dbReference>
<evidence type="ECO:0000256" key="1">
    <source>
        <dbReference type="ARBA" id="ARBA00001947"/>
    </source>
</evidence>
<dbReference type="Gene3D" id="3.40.390.10">
    <property type="entry name" value="Collagenase (Catalytic Domain)"/>
    <property type="match status" value="1"/>
</dbReference>
<keyword evidence="6" id="KW-0378">Hydrolase</keyword>
<evidence type="ECO:0000256" key="4">
    <source>
        <dbReference type="ARBA" id="ARBA00022723"/>
    </source>
</evidence>
<keyword evidence="3" id="KW-0645">Protease</keyword>
<dbReference type="InterPro" id="IPR001818">
    <property type="entry name" value="Pept_M10_metallopeptidase"/>
</dbReference>
<name>A0AAU9WW59_9CNID</name>
<dbReference type="EMBL" id="CALNXJ010000023">
    <property type="protein sequence ID" value="CAH3128315.1"/>
    <property type="molecule type" value="Genomic_DNA"/>
</dbReference>
<dbReference type="Proteomes" id="UP001159428">
    <property type="component" value="Unassembled WGS sequence"/>
</dbReference>
<evidence type="ECO:0000313" key="12">
    <source>
        <dbReference type="Proteomes" id="UP001159428"/>
    </source>
</evidence>
<keyword evidence="12" id="KW-1185">Reference proteome</keyword>
<sequence>GLSGDAHFDDDEDFTTGTPLGINLDSVAVHEFGRSLGLAHSDVREAIMYVLGIQESYGGKFSLFINHHLQQNHQPSQNHQPPEDHHQQQKS</sequence>
<dbReference type="GO" id="GO:0031012">
    <property type="term" value="C:extracellular matrix"/>
    <property type="evidence" value="ECO:0007669"/>
    <property type="project" value="InterPro"/>
</dbReference>
<proteinExistence type="inferred from homology"/>
<evidence type="ECO:0000256" key="7">
    <source>
        <dbReference type="ARBA" id="ARBA00022833"/>
    </source>
</evidence>
<reference evidence="11 12" key="1">
    <citation type="submission" date="2022-05" db="EMBL/GenBank/DDBJ databases">
        <authorList>
            <consortium name="Genoscope - CEA"/>
            <person name="William W."/>
        </authorList>
    </citation>
    <scope>NUCLEOTIDE SEQUENCE [LARGE SCALE GENOMIC DNA]</scope>
</reference>
<feature type="compositionally biased region" description="Basic and acidic residues" evidence="9">
    <location>
        <begin position="81"/>
        <end position="91"/>
    </location>
</feature>
<dbReference type="GO" id="GO:0008270">
    <property type="term" value="F:zinc ion binding"/>
    <property type="evidence" value="ECO:0007669"/>
    <property type="project" value="InterPro"/>
</dbReference>
<comment type="similarity">
    <text evidence="2">Belongs to the peptidase M10A family.</text>
</comment>
<dbReference type="SUPFAM" id="SSF55486">
    <property type="entry name" value="Metalloproteases ('zincins'), catalytic domain"/>
    <property type="match status" value="1"/>
</dbReference>
<comment type="caution">
    <text evidence="11">The sequence shown here is derived from an EMBL/GenBank/DDBJ whole genome shotgun (WGS) entry which is preliminary data.</text>
</comment>
<keyword evidence="5" id="KW-0732">Signal</keyword>
<dbReference type="GO" id="GO:0006508">
    <property type="term" value="P:proteolysis"/>
    <property type="evidence" value="ECO:0007669"/>
    <property type="project" value="UniProtKB-KW"/>
</dbReference>
<feature type="region of interest" description="Disordered" evidence="9">
    <location>
        <begin position="68"/>
        <end position="91"/>
    </location>
</feature>
<dbReference type="InterPro" id="IPR024079">
    <property type="entry name" value="MetalloPept_cat_dom_sf"/>
</dbReference>
<evidence type="ECO:0000256" key="5">
    <source>
        <dbReference type="ARBA" id="ARBA00022729"/>
    </source>
</evidence>
<dbReference type="GO" id="GO:0004222">
    <property type="term" value="F:metalloendopeptidase activity"/>
    <property type="evidence" value="ECO:0007669"/>
    <property type="project" value="InterPro"/>
</dbReference>
<feature type="compositionally biased region" description="Low complexity" evidence="9">
    <location>
        <begin position="68"/>
        <end position="80"/>
    </location>
</feature>
<evidence type="ECO:0000256" key="2">
    <source>
        <dbReference type="ARBA" id="ARBA00010370"/>
    </source>
</evidence>
<gene>
    <name evidence="11" type="ORF">PMEA_00013418</name>
</gene>
<dbReference type="Pfam" id="PF00413">
    <property type="entry name" value="Peptidase_M10"/>
    <property type="match status" value="1"/>
</dbReference>
<feature type="domain" description="Peptidase M10 metallopeptidase" evidence="10">
    <location>
        <begin position="2"/>
        <end position="51"/>
    </location>
</feature>
<comment type="cofactor">
    <cofactor evidence="1">
        <name>Zn(2+)</name>
        <dbReference type="ChEBI" id="CHEBI:29105"/>
    </cofactor>
</comment>
<keyword evidence="4" id="KW-0479">Metal-binding</keyword>
<evidence type="ECO:0000256" key="9">
    <source>
        <dbReference type="SAM" id="MobiDB-lite"/>
    </source>
</evidence>
<feature type="non-terminal residue" evidence="11">
    <location>
        <position position="1"/>
    </location>
</feature>
<keyword evidence="8" id="KW-0482">Metalloprotease</keyword>
<evidence type="ECO:0000256" key="3">
    <source>
        <dbReference type="ARBA" id="ARBA00022670"/>
    </source>
</evidence>
<accession>A0AAU9WW59</accession>
<evidence type="ECO:0000259" key="10">
    <source>
        <dbReference type="Pfam" id="PF00413"/>
    </source>
</evidence>
<feature type="non-terminal residue" evidence="11">
    <location>
        <position position="91"/>
    </location>
</feature>
<evidence type="ECO:0000256" key="8">
    <source>
        <dbReference type="ARBA" id="ARBA00023049"/>
    </source>
</evidence>
<protein>
    <recommendedName>
        <fullName evidence="10">Peptidase M10 metallopeptidase domain-containing protein</fullName>
    </recommendedName>
</protein>
<organism evidence="11 12">
    <name type="scientific">Pocillopora meandrina</name>
    <dbReference type="NCBI Taxonomy" id="46732"/>
    <lineage>
        <taxon>Eukaryota</taxon>
        <taxon>Metazoa</taxon>
        <taxon>Cnidaria</taxon>
        <taxon>Anthozoa</taxon>
        <taxon>Hexacorallia</taxon>
        <taxon>Scleractinia</taxon>
        <taxon>Astrocoeniina</taxon>
        <taxon>Pocilloporidae</taxon>
        <taxon>Pocillopora</taxon>
    </lineage>
</organism>
<evidence type="ECO:0000256" key="6">
    <source>
        <dbReference type="ARBA" id="ARBA00022801"/>
    </source>
</evidence>
<evidence type="ECO:0000313" key="11">
    <source>
        <dbReference type="EMBL" id="CAH3128315.1"/>
    </source>
</evidence>
<dbReference type="GO" id="GO:0030574">
    <property type="term" value="P:collagen catabolic process"/>
    <property type="evidence" value="ECO:0007669"/>
    <property type="project" value="TreeGrafter"/>
</dbReference>